<evidence type="ECO:0000313" key="1">
    <source>
        <dbReference type="EMBL" id="QZH67303.1"/>
    </source>
</evidence>
<protein>
    <submittedName>
        <fullName evidence="1">DUF732 domain-containing protein</fullName>
    </submittedName>
</protein>
<dbReference type="EMBL" id="CP081673">
    <property type="protein sequence ID" value="QZH67303.1"/>
    <property type="molecule type" value="Genomic_DNA"/>
</dbReference>
<name>A0ACD1FJP9_MYCFR</name>
<dbReference type="Proteomes" id="UP000825598">
    <property type="component" value="Chromosome"/>
</dbReference>
<sequence length="111" mass="11464">MNTFAAATVVAAGLGLAFAPAAVADEAGFLDGIRALDHYALDCPGCAQDAVDVGREACQAFDLGGDQAAIAAVRKAYNSDASESAEYYATLFAQSASFELCPEHRDEIGQI</sequence>
<keyword evidence="2" id="KW-1185">Reference proteome</keyword>
<gene>
    <name evidence="1" type="ORF">K6L26_06505</name>
</gene>
<proteinExistence type="predicted"/>
<accession>A0ACD1FJP9</accession>
<evidence type="ECO:0000313" key="2">
    <source>
        <dbReference type="Proteomes" id="UP000825598"/>
    </source>
</evidence>
<reference evidence="1" key="1">
    <citation type="submission" date="2021-07" db="EMBL/GenBank/DDBJ databases">
        <title>Complete Genome Sequences of Mycobacterium farcinogenes Isolated from Clinical Specimens from Patients in Thailand.</title>
        <authorList>
            <person name="Sodsai P."/>
        </authorList>
    </citation>
    <scope>NUCLEOTIDE SEQUENCE</scope>
    <source>
        <strain evidence="1">BKK/CU-MFGFA-001</strain>
    </source>
</reference>
<organism evidence="1 2">
    <name type="scientific">Mycolicibacterium farcinogenes</name>
    <name type="common">Mycobacterium farcinogenes</name>
    <dbReference type="NCBI Taxonomy" id="1802"/>
    <lineage>
        <taxon>Bacteria</taxon>
        <taxon>Bacillati</taxon>
        <taxon>Actinomycetota</taxon>
        <taxon>Actinomycetes</taxon>
        <taxon>Mycobacteriales</taxon>
        <taxon>Mycobacteriaceae</taxon>
        <taxon>Mycolicibacterium</taxon>
    </lineage>
</organism>